<dbReference type="AlphaFoldDB" id="A0A2V4A2M1"/>
<organism evidence="1 2">
    <name type="scientific">Marinifilum breve</name>
    <dbReference type="NCBI Taxonomy" id="2184082"/>
    <lineage>
        <taxon>Bacteria</taxon>
        <taxon>Pseudomonadati</taxon>
        <taxon>Bacteroidota</taxon>
        <taxon>Bacteroidia</taxon>
        <taxon>Marinilabiliales</taxon>
        <taxon>Marinifilaceae</taxon>
    </lineage>
</organism>
<dbReference type="RefSeq" id="WP_110359078.1">
    <property type="nucleotide sequence ID" value="NZ_QFLI01000001.1"/>
</dbReference>
<dbReference type="OrthoDB" id="5826322at2"/>
<reference evidence="1 2" key="1">
    <citation type="submission" date="2018-05" db="EMBL/GenBank/DDBJ databases">
        <title>Marinifilum breve JC075T sp. nov., a marine bacterium isolated from Yongle Blue Hole in the South China Sea.</title>
        <authorList>
            <person name="Fu T."/>
        </authorList>
    </citation>
    <scope>NUCLEOTIDE SEQUENCE [LARGE SCALE GENOMIC DNA]</scope>
    <source>
        <strain evidence="1 2">JC075</strain>
    </source>
</reference>
<comment type="caution">
    <text evidence="1">The sequence shown here is derived from an EMBL/GenBank/DDBJ whole genome shotgun (WGS) entry which is preliminary data.</text>
</comment>
<name>A0A2V4A2M1_9BACT</name>
<accession>A0A2V4A2M1</accession>
<evidence type="ECO:0000313" key="2">
    <source>
        <dbReference type="Proteomes" id="UP000248079"/>
    </source>
</evidence>
<dbReference type="Proteomes" id="UP000248079">
    <property type="component" value="Unassembled WGS sequence"/>
</dbReference>
<proteinExistence type="predicted"/>
<evidence type="ECO:0000313" key="1">
    <source>
        <dbReference type="EMBL" id="PXY02921.1"/>
    </source>
</evidence>
<dbReference type="EMBL" id="QFLI01000001">
    <property type="protein sequence ID" value="PXY02921.1"/>
    <property type="molecule type" value="Genomic_DNA"/>
</dbReference>
<keyword evidence="2" id="KW-1185">Reference proteome</keyword>
<sequence>MILEEFEAKYLIKYTPGDVESIRAGLQEYARLLESGEAFEDDYIVAHFECAQKEVYATDFENNESVTTFLNEISDSYKEDKDENPNLKDILFTETLFFMHALQYDDLHDEIKTACEAIVNYARKCNDSSKMWISNETCFGLEPLQLFACAYPEHGVLLASFMVPNWDDEHMGYAIWGYAAWVITQGLNEHTIKSFCYCDNIRARMMALGYDDWDGPSENMEVRDHFPLLKHLRASKENQNQFKEFFKERLGSLPLLDGYDSFDAEITVETYIFQMGFEMMVSLNPVDYWDDDFDIDDYMSEIWLEDVAQVELNEWADELIPFASFAEDISESEDDGIEEESEAHIVKIWDEFFCENFDDGKEIWKYIAQNEHPEVLDQIKEESLFTIINENCKPLKQILKDQLIFEEEEVRTMLEDWTHSLFKAWKEEKVSDDFHYERLIRFTDVMYRFLGAKKLPIRYKKIISDGFRRTSKLELTKRYPLPWKEELIDTLQQLSQYKSAVSKGKLERIAQLVEEHGEKAEAVLTEEMWDQQKARDNFGKDKMMSTKPFIASEDALCVSMYLYLDNLSKGRFNSVNDKAMEFIDAIALDCLIYNLHDGFQTVGKEYVERLEERDSLHDHEIEYCHKYYEWISFRDYIITGEFSPIKHFEVQPTSPDFAAKNLPVSQFCISDTQEDYNIIAERKGAMMSLLVFAEIAKGCAIHKNKQAFERVEKFFYSIAPLKMALVPFNYHLENGELEYYEDLESIASKLLVKGAPQIAYWSLRLYYLTRNPELRESEFMDMMYQILDNAASPDLLQAYKNMTYRMQLKALRNAKRLNHYQEYKEQTMEMFIEKLRRYMLGSYVIDDPAIYIHNRLKQEKIYTKYIRWEAAANTPELMDAVYNIDTGIQLECSSNESESFVRDKKGWGYLLLEKKGEELDILFGHELLAHIKNGFAKDSYYSTQTHLIMVDENCPKEFVEELRVFDNMDFRWYVYDQVVKYLRGELEFDVIETVVRYSTSISVTASNYNDFDFYAIADLFSREDKTRMLKVLSLISMELLEQVSGLEPKDYYKTLLQAEIDTDGILNYLHKEQEYDLLAKFAQERDISESIVKLKIADQIPLFTIVANYPQYHSFIISRRKTRSPKLKQHLEMLIEKLEIK</sequence>
<gene>
    <name evidence="1" type="ORF">DF185_02170</name>
</gene>
<protein>
    <submittedName>
        <fullName evidence="1">Uncharacterized protein</fullName>
    </submittedName>
</protein>